<proteinExistence type="inferred from homology"/>
<evidence type="ECO:0000256" key="5">
    <source>
        <dbReference type="ARBA" id="ARBA00022692"/>
    </source>
</evidence>
<evidence type="ECO:0000256" key="3">
    <source>
        <dbReference type="ARBA" id="ARBA00022448"/>
    </source>
</evidence>
<feature type="transmembrane region" description="Helical" evidence="8">
    <location>
        <begin position="37"/>
        <end position="58"/>
    </location>
</feature>
<dbReference type="RefSeq" id="WP_241716135.1">
    <property type="nucleotide sequence ID" value="NZ_JALBUF010000014.1"/>
</dbReference>
<comment type="subcellular location">
    <subcellularLocation>
        <location evidence="1">Membrane</location>
        <topology evidence="1">Multi-pass membrane protein</topology>
    </subcellularLocation>
</comment>
<keyword evidence="7 8" id="KW-0472">Membrane</keyword>
<evidence type="ECO:0000256" key="6">
    <source>
        <dbReference type="ARBA" id="ARBA00022989"/>
    </source>
</evidence>
<dbReference type="GO" id="GO:0009847">
    <property type="term" value="P:spore germination"/>
    <property type="evidence" value="ECO:0007669"/>
    <property type="project" value="InterPro"/>
</dbReference>
<comment type="similarity">
    <text evidence="2">Belongs to the amino acid-polyamine-organocation (APC) superfamily. Spore germination protein (SGP) (TC 2.A.3.9) family.</text>
</comment>
<feature type="transmembrane region" description="Helical" evidence="8">
    <location>
        <begin position="335"/>
        <end position="354"/>
    </location>
</feature>
<evidence type="ECO:0000256" key="2">
    <source>
        <dbReference type="ARBA" id="ARBA00007998"/>
    </source>
</evidence>
<dbReference type="Pfam" id="PF03845">
    <property type="entry name" value="Spore_permease"/>
    <property type="match status" value="1"/>
</dbReference>
<dbReference type="PANTHER" id="PTHR34975:SF2">
    <property type="entry name" value="SPORE GERMINATION PROTEIN A2"/>
    <property type="match status" value="1"/>
</dbReference>
<feature type="transmembrane region" description="Helical" evidence="8">
    <location>
        <begin position="114"/>
        <end position="132"/>
    </location>
</feature>
<comment type="caution">
    <text evidence="9">The sequence shown here is derived from an EMBL/GenBank/DDBJ whole genome shotgun (WGS) entry which is preliminary data.</text>
</comment>
<keyword evidence="10" id="KW-1185">Reference proteome</keyword>
<feature type="transmembrane region" description="Helical" evidence="8">
    <location>
        <begin position="266"/>
        <end position="285"/>
    </location>
</feature>
<reference evidence="9" key="1">
    <citation type="submission" date="2022-03" db="EMBL/GenBank/DDBJ databases">
        <title>Draft Genome Sequence of Firmicute Strain S0AB, a Heterotrophic Iron/Sulfur-Oxidizing Extreme Acidophile.</title>
        <authorList>
            <person name="Vergara E."/>
            <person name="Pakostova E."/>
            <person name="Johnson D.B."/>
            <person name="Holmes D.S."/>
        </authorList>
    </citation>
    <scope>NUCLEOTIDE SEQUENCE</scope>
    <source>
        <strain evidence="9">S0AB</strain>
    </source>
</reference>
<dbReference type="PANTHER" id="PTHR34975">
    <property type="entry name" value="SPORE GERMINATION PROTEIN A2"/>
    <property type="match status" value="1"/>
</dbReference>
<keyword evidence="6 8" id="KW-1133">Transmembrane helix</keyword>
<evidence type="ECO:0000313" key="10">
    <source>
        <dbReference type="Proteomes" id="UP001139263"/>
    </source>
</evidence>
<feature type="transmembrane region" description="Helical" evidence="8">
    <location>
        <begin position="306"/>
        <end position="323"/>
    </location>
</feature>
<protein>
    <submittedName>
        <fullName evidence="9">Uncharacterized protein</fullName>
    </submittedName>
</protein>
<dbReference type="GO" id="GO:0016020">
    <property type="term" value="C:membrane"/>
    <property type="evidence" value="ECO:0007669"/>
    <property type="project" value="UniProtKB-SubCell"/>
</dbReference>
<accession>A0A9X2AD37</accession>
<dbReference type="InterPro" id="IPR004761">
    <property type="entry name" value="Spore_GerAB"/>
</dbReference>
<name>A0A9X2AD37_9BACL</name>
<dbReference type="Proteomes" id="UP001139263">
    <property type="component" value="Unassembled WGS sequence"/>
</dbReference>
<sequence>MKHATAWETFFAMVMTLPIMGHEVMLPFLLQTAGRDAWLSVLVSLPIALLIIMAIWRVKLQVQTAPFKQWMKEQFGPMISHSLVIVIGLYLFFLSCSSIAFLSDFIKINFYPDTPLIALIIFFYSGCLYAILKGTNIILRTAIILGISSLITGTSVTFMSTPMKDFRHLLPILEYGIKPVFWGTWLVLSMWTELLFLLIIPIKSEDHNKIFKLWFANIGLQTLMMITPIIGVITIFGLGFATSLTYPSEETLRNIHLYIVDRFDVYGLLLMTLGSYVRTILYFRLGWELLFPSKKDQQMVWTWKHLWMLLTFSSFGVIAWYLAKDHARIEQTITLYTMCGILSLLPILIWLMSWGKRVIAHLKGQPIPAPQTE</sequence>
<evidence type="ECO:0000256" key="4">
    <source>
        <dbReference type="ARBA" id="ARBA00022544"/>
    </source>
</evidence>
<evidence type="ECO:0000256" key="1">
    <source>
        <dbReference type="ARBA" id="ARBA00004141"/>
    </source>
</evidence>
<feature type="transmembrane region" description="Helical" evidence="8">
    <location>
        <begin position="139"/>
        <end position="160"/>
    </location>
</feature>
<organism evidence="9 10">
    <name type="scientific">Sulfoacidibacillus ferrooxidans</name>
    <dbReference type="NCBI Taxonomy" id="2005001"/>
    <lineage>
        <taxon>Bacteria</taxon>
        <taxon>Bacillati</taxon>
        <taxon>Bacillota</taxon>
        <taxon>Bacilli</taxon>
        <taxon>Bacillales</taxon>
        <taxon>Alicyclobacillaceae</taxon>
        <taxon>Sulfoacidibacillus</taxon>
    </lineage>
</organism>
<feature type="transmembrane region" description="Helical" evidence="8">
    <location>
        <begin position="180"/>
        <end position="202"/>
    </location>
</feature>
<evidence type="ECO:0000256" key="8">
    <source>
        <dbReference type="SAM" id="Phobius"/>
    </source>
</evidence>
<dbReference type="EMBL" id="JALBUF010000014">
    <property type="protein sequence ID" value="MCI0184449.1"/>
    <property type="molecule type" value="Genomic_DNA"/>
</dbReference>
<keyword evidence="5 8" id="KW-0812">Transmembrane</keyword>
<dbReference type="AlphaFoldDB" id="A0A9X2AD37"/>
<feature type="transmembrane region" description="Helical" evidence="8">
    <location>
        <begin position="223"/>
        <end position="246"/>
    </location>
</feature>
<feature type="transmembrane region" description="Helical" evidence="8">
    <location>
        <begin position="79"/>
        <end position="102"/>
    </location>
</feature>
<feature type="transmembrane region" description="Helical" evidence="8">
    <location>
        <begin position="12"/>
        <end position="31"/>
    </location>
</feature>
<evidence type="ECO:0000313" key="9">
    <source>
        <dbReference type="EMBL" id="MCI0184449.1"/>
    </source>
</evidence>
<gene>
    <name evidence="9" type="ORF">MM817_02746</name>
</gene>
<keyword evidence="4" id="KW-0309">Germination</keyword>
<evidence type="ECO:0000256" key="7">
    <source>
        <dbReference type="ARBA" id="ARBA00023136"/>
    </source>
</evidence>
<keyword evidence="3" id="KW-0813">Transport</keyword>